<keyword evidence="6" id="KW-1185">Reference proteome</keyword>
<dbReference type="AlphaFoldDB" id="A0AAE3E8X9"/>
<dbReference type="InterPro" id="IPR004474">
    <property type="entry name" value="LytR_CpsA_psr"/>
</dbReference>
<dbReference type="Gene3D" id="3.40.630.190">
    <property type="entry name" value="LCP protein"/>
    <property type="match status" value="1"/>
</dbReference>
<dbReference type="InterPro" id="IPR050922">
    <property type="entry name" value="LytR/CpsA/Psr_CW_biosynth"/>
</dbReference>
<evidence type="ECO:0000256" key="3">
    <source>
        <dbReference type="SAM" id="Phobius"/>
    </source>
</evidence>
<evidence type="ECO:0000313" key="5">
    <source>
        <dbReference type="EMBL" id="MCC2230661.1"/>
    </source>
</evidence>
<proteinExistence type="inferred from homology"/>
<name>A0AAE3E8X9_9FIRM</name>
<comment type="similarity">
    <text evidence="1">Belongs to the LytR/CpsA/Psr (LCP) family.</text>
</comment>
<dbReference type="Proteomes" id="UP001198182">
    <property type="component" value="Unassembled WGS sequence"/>
</dbReference>
<feature type="domain" description="Cell envelope-related transcriptional attenuator" evidence="4">
    <location>
        <begin position="115"/>
        <end position="273"/>
    </location>
</feature>
<dbReference type="RefSeq" id="WP_308453294.1">
    <property type="nucleotide sequence ID" value="NZ_JAJEQR010000014.1"/>
</dbReference>
<keyword evidence="3" id="KW-1133">Transmembrane helix</keyword>
<dbReference type="Pfam" id="PF03816">
    <property type="entry name" value="LytR_cpsA_psr"/>
    <property type="match status" value="1"/>
</dbReference>
<evidence type="ECO:0000259" key="4">
    <source>
        <dbReference type="Pfam" id="PF03816"/>
    </source>
</evidence>
<gene>
    <name evidence="5" type="ORF">LKD81_06555</name>
</gene>
<evidence type="ECO:0000256" key="2">
    <source>
        <dbReference type="SAM" id="MobiDB-lite"/>
    </source>
</evidence>
<dbReference type="NCBIfam" id="TIGR00350">
    <property type="entry name" value="lytR_cpsA_psr"/>
    <property type="match status" value="1"/>
</dbReference>
<feature type="compositionally biased region" description="Basic residues" evidence="2">
    <location>
        <begin position="19"/>
        <end position="28"/>
    </location>
</feature>
<sequence length="375" mass="42555">MRDKERMSGRYEEEESTHSRSRQVRQRARKKKKKKMIVLVIIEVLALLVIAAGAFAYFYVQNQYDKIETVAFQKHEVATNPDLPSSVVETSKGYRTIMFYGVDARNNSDLTKNANSDSVIICSINNDTKEIKLVSVLRDTMVQTTDGKYHKLTDVYAAYGVQEALETINRNFDLNITEYVTVNWYAVAETIDLMGGLDIEITDKEAAAINQFLWETSKSTGIASSNVDVYEGVHHLDGIQSTTYARVRNVGHHDITRAERQRKVISLMLEKAKQSSIGTLNDICNTVFPNISTNLTLSDILSLASDVASYKIADQGLFPYKYWDQSGGHYYVYCNTLTENVDQLHTFLFGNEDYTPSSTVQTISDYILDYRSEHE</sequence>
<keyword evidence="3" id="KW-0812">Transmembrane</keyword>
<comment type="caution">
    <text evidence="5">The sequence shown here is derived from an EMBL/GenBank/DDBJ whole genome shotgun (WGS) entry which is preliminary data.</text>
</comment>
<feature type="transmembrane region" description="Helical" evidence="3">
    <location>
        <begin position="36"/>
        <end position="60"/>
    </location>
</feature>
<dbReference type="PANTHER" id="PTHR33392">
    <property type="entry name" value="POLYISOPRENYL-TEICHOIC ACID--PEPTIDOGLYCAN TEICHOIC ACID TRANSFERASE TAGU"/>
    <property type="match status" value="1"/>
</dbReference>
<organism evidence="5 6">
    <name type="scientific">Hominifimenecus microfluidus</name>
    <dbReference type="NCBI Taxonomy" id="2885348"/>
    <lineage>
        <taxon>Bacteria</taxon>
        <taxon>Bacillati</taxon>
        <taxon>Bacillota</taxon>
        <taxon>Clostridia</taxon>
        <taxon>Lachnospirales</taxon>
        <taxon>Lachnospiraceae</taxon>
        <taxon>Hominifimenecus</taxon>
    </lineage>
</organism>
<evidence type="ECO:0000313" key="6">
    <source>
        <dbReference type="Proteomes" id="UP001198182"/>
    </source>
</evidence>
<feature type="region of interest" description="Disordered" evidence="2">
    <location>
        <begin position="1"/>
        <end position="28"/>
    </location>
</feature>
<protein>
    <submittedName>
        <fullName evidence="5">LCP family protein</fullName>
    </submittedName>
</protein>
<dbReference type="EMBL" id="JAJEQR010000014">
    <property type="protein sequence ID" value="MCC2230661.1"/>
    <property type="molecule type" value="Genomic_DNA"/>
</dbReference>
<feature type="compositionally biased region" description="Basic and acidic residues" evidence="2">
    <location>
        <begin position="1"/>
        <end position="11"/>
    </location>
</feature>
<keyword evidence="3" id="KW-0472">Membrane</keyword>
<accession>A0AAE3E8X9</accession>
<evidence type="ECO:0000256" key="1">
    <source>
        <dbReference type="ARBA" id="ARBA00006068"/>
    </source>
</evidence>
<dbReference type="PANTHER" id="PTHR33392:SF6">
    <property type="entry name" value="POLYISOPRENYL-TEICHOIC ACID--PEPTIDOGLYCAN TEICHOIC ACID TRANSFERASE TAGU"/>
    <property type="match status" value="1"/>
</dbReference>
<reference evidence="5" key="1">
    <citation type="submission" date="2021-10" db="EMBL/GenBank/DDBJ databases">
        <title>Anaerobic single-cell dispensing facilitates the cultivation of human gut bacteria.</title>
        <authorList>
            <person name="Afrizal A."/>
        </authorList>
    </citation>
    <scope>NUCLEOTIDE SEQUENCE</scope>
    <source>
        <strain evidence="5">CLA-AA-H215</strain>
    </source>
</reference>